<keyword evidence="3" id="KW-1185">Reference proteome</keyword>
<name>A0A8J2L227_9HEXA</name>
<accession>A0A8J2L227</accession>
<organism evidence="2 3">
    <name type="scientific">Allacma fusca</name>
    <dbReference type="NCBI Taxonomy" id="39272"/>
    <lineage>
        <taxon>Eukaryota</taxon>
        <taxon>Metazoa</taxon>
        <taxon>Ecdysozoa</taxon>
        <taxon>Arthropoda</taxon>
        <taxon>Hexapoda</taxon>
        <taxon>Collembola</taxon>
        <taxon>Symphypleona</taxon>
        <taxon>Sminthuridae</taxon>
        <taxon>Allacma</taxon>
    </lineage>
</organism>
<keyword evidence="1" id="KW-0732">Signal</keyword>
<comment type="caution">
    <text evidence="2">The sequence shown here is derived from an EMBL/GenBank/DDBJ whole genome shotgun (WGS) entry which is preliminary data.</text>
</comment>
<reference evidence="2" key="1">
    <citation type="submission" date="2021-06" db="EMBL/GenBank/DDBJ databases">
        <authorList>
            <person name="Hodson N. C."/>
            <person name="Mongue J. A."/>
            <person name="Jaron S. K."/>
        </authorList>
    </citation>
    <scope>NUCLEOTIDE SEQUENCE</scope>
</reference>
<dbReference type="Proteomes" id="UP000708208">
    <property type="component" value="Unassembled WGS sequence"/>
</dbReference>
<feature type="chain" id="PRO_5035150193" evidence="1">
    <location>
        <begin position="21"/>
        <end position="212"/>
    </location>
</feature>
<evidence type="ECO:0000313" key="2">
    <source>
        <dbReference type="EMBL" id="CAG7824058.1"/>
    </source>
</evidence>
<gene>
    <name evidence="2" type="ORF">AFUS01_LOCUS34238</name>
</gene>
<protein>
    <submittedName>
        <fullName evidence="2">Uncharacterized protein</fullName>
    </submittedName>
</protein>
<evidence type="ECO:0000256" key="1">
    <source>
        <dbReference type="SAM" id="SignalP"/>
    </source>
</evidence>
<feature type="signal peptide" evidence="1">
    <location>
        <begin position="1"/>
        <end position="20"/>
    </location>
</feature>
<sequence>MVTKSLLCFAIIGLAPVVLSQHNEKDVKVENNNRPVCEYEVFSSNLTHNQNSSSPVKINRPSKCSHHFQRYRPGGKKHVTQEKWRVDGWYFRCPSQKMSDITLYAAGNLTMKITCWATYPLNVTHMRALESIEPEEDELAGLVVRTEEIDPGQYRIEVEFPRTLENNQESLSDFTGRFTFFNYQDESNLQTQMVVSLSVIDENHASEALKGK</sequence>
<evidence type="ECO:0000313" key="3">
    <source>
        <dbReference type="Proteomes" id="UP000708208"/>
    </source>
</evidence>
<dbReference type="AlphaFoldDB" id="A0A8J2L227"/>
<dbReference type="EMBL" id="CAJVCH010531535">
    <property type="protein sequence ID" value="CAG7824058.1"/>
    <property type="molecule type" value="Genomic_DNA"/>
</dbReference>
<proteinExistence type="predicted"/>